<dbReference type="GO" id="GO:0008270">
    <property type="term" value="F:zinc ion binding"/>
    <property type="evidence" value="ECO:0007669"/>
    <property type="project" value="UniProtKB-KW"/>
</dbReference>
<evidence type="ECO:0000313" key="5">
    <source>
        <dbReference type="Proteomes" id="UP000319160"/>
    </source>
</evidence>
<keyword evidence="1" id="KW-0863">Zinc-finger</keyword>
<proteinExistence type="predicted"/>
<dbReference type="SMART" id="SM00355">
    <property type="entry name" value="ZnF_C2H2"/>
    <property type="match status" value="2"/>
</dbReference>
<keyword evidence="5" id="KW-1185">Reference proteome</keyword>
<dbReference type="EMBL" id="VFLP01000054">
    <property type="protein sequence ID" value="TRX90583.1"/>
    <property type="molecule type" value="Genomic_DNA"/>
</dbReference>
<protein>
    <recommendedName>
        <fullName evidence="3">C2H2-type domain-containing protein</fullName>
    </recommendedName>
</protein>
<organism evidence="4 5">
    <name type="scientific">Xylaria flabelliformis</name>
    <dbReference type="NCBI Taxonomy" id="2512241"/>
    <lineage>
        <taxon>Eukaryota</taxon>
        <taxon>Fungi</taxon>
        <taxon>Dikarya</taxon>
        <taxon>Ascomycota</taxon>
        <taxon>Pezizomycotina</taxon>
        <taxon>Sordariomycetes</taxon>
        <taxon>Xylariomycetidae</taxon>
        <taxon>Xylariales</taxon>
        <taxon>Xylariaceae</taxon>
        <taxon>Xylaria</taxon>
    </lineage>
</organism>
<keyword evidence="1" id="KW-0862">Zinc</keyword>
<dbReference type="PROSITE" id="PS50157">
    <property type="entry name" value="ZINC_FINGER_C2H2_2"/>
    <property type="match status" value="1"/>
</dbReference>
<feature type="domain" description="C2H2-type" evidence="3">
    <location>
        <begin position="32"/>
        <end position="60"/>
    </location>
</feature>
<feature type="region of interest" description="Disordered" evidence="2">
    <location>
        <begin position="1"/>
        <end position="29"/>
    </location>
</feature>
<evidence type="ECO:0000313" key="4">
    <source>
        <dbReference type="EMBL" id="TRX90583.1"/>
    </source>
</evidence>
<feature type="compositionally biased region" description="Polar residues" evidence="2">
    <location>
        <begin position="1"/>
        <end position="15"/>
    </location>
</feature>
<dbReference type="AlphaFoldDB" id="A0A553HRK5"/>
<keyword evidence="1" id="KW-0479">Metal-binding</keyword>
<dbReference type="InterPro" id="IPR013087">
    <property type="entry name" value="Znf_C2H2_type"/>
</dbReference>
<sequence>MQDQVQHSATPSDATMASENNSARRNSRNGQFPCLDCGKILSRRDALVRHSRTAHASGSLFWCREAVCAQTNKGFKRFHDYRKHMRTVHNETVTPDNVPAQQAVLAHRHDAIGNGHHEALDQAAPQVIQQPVAQPVMHANFPYAPVATPQITPQFTGHVGPDFLAQTLPQAIRDTIPDTPRLRPAVPYVPDYYMYDGQPMFQKSDMQEPPRVFPSYLPVYVPDDHGGEIMFLKREGFQPSQVALNQPFVHYNQQPVVHHNQQPVAHHNQQPFVHHNQQPFVYHNQQPSVASVAEELVNRRIQNIASNYQADHDEQSQRRVTHVMHAESFTIEAVHLDYARLEEARRTFVRETATSKQGQESKGSGNSFK</sequence>
<gene>
    <name evidence="4" type="ORF">FHL15_008556</name>
</gene>
<dbReference type="Pfam" id="PF00096">
    <property type="entry name" value="zf-C2H2"/>
    <property type="match status" value="1"/>
</dbReference>
<reference evidence="5" key="1">
    <citation type="submission" date="2019-06" db="EMBL/GenBank/DDBJ databases">
        <title>Draft genome sequence of the griseofulvin-producing fungus Xylaria cubensis strain G536.</title>
        <authorList>
            <person name="Mead M.E."/>
            <person name="Raja H.A."/>
            <person name="Steenwyk J.L."/>
            <person name="Knowles S.L."/>
            <person name="Oberlies N.H."/>
            <person name="Rokas A."/>
        </authorList>
    </citation>
    <scope>NUCLEOTIDE SEQUENCE [LARGE SCALE GENOMIC DNA]</scope>
    <source>
        <strain evidence="5">G536</strain>
    </source>
</reference>
<dbReference type="Proteomes" id="UP000319160">
    <property type="component" value="Unassembled WGS sequence"/>
</dbReference>
<name>A0A553HRK5_9PEZI</name>
<accession>A0A553HRK5</accession>
<comment type="caution">
    <text evidence="4">The sequence shown here is derived from an EMBL/GenBank/DDBJ whole genome shotgun (WGS) entry which is preliminary data.</text>
</comment>
<dbReference type="Gene3D" id="3.30.160.60">
    <property type="entry name" value="Classic Zinc Finger"/>
    <property type="match status" value="1"/>
</dbReference>
<evidence type="ECO:0000256" key="1">
    <source>
        <dbReference type="PROSITE-ProRule" id="PRU00042"/>
    </source>
</evidence>
<evidence type="ECO:0000256" key="2">
    <source>
        <dbReference type="SAM" id="MobiDB-lite"/>
    </source>
</evidence>
<dbReference type="PROSITE" id="PS00028">
    <property type="entry name" value="ZINC_FINGER_C2H2_1"/>
    <property type="match status" value="1"/>
</dbReference>
<evidence type="ECO:0000259" key="3">
    <source>
        <dbReference type="PROSITE" id="PS50157"/>
    </source>
</evidence>
<dbReference type="OrthoDB" id="6359816at2759"/>